<feature type="transmembrane region" description="Helical" evidence="1">
    <location>
        <begin position="158"/>
        <end position="179"/>
    </location>
</feature>
<reference evidence="2 3" key="1">
    <citation type="journal article" date="2014" name="Int. J. Syst. Evol. Microbiol.">
        <title>Phaeodactylibacter xiamenensis gen. nov., sp. nov., a member of the family Saprospiraceae isolated from the marine alga Phaeodactylum tricornutum.</title>
        <authorList>
            <person name="Chen Z.Jr."/>
            <person name="Lei X."/>
            <person name="Lai Q."/>
            <person name="Li Y."/>
            <person name="Zhang B."/>
            <person name="Zhang J."/>
            <person name="Zhang H."/>
            <person name="Yang L."/>
            <person name="Zheng W."/>
            <person name="Tian Y."/>
            <person name="Yu Z."/>
            <person name="Xu H.Jr."/>
            <person name="Zheng T."/>
        </authorList>
    </citation>
    <scope>NUCLEOTIDE SEQUENCE [LARGE SCALE GENOMIC DNA]</scope>
    <source>
        <strain evidence="2 3">KD52</strain>
    </source>
</reference>
<keyword evidence="3" id="KW-1185">Reference proteome</keyword>
<dbReference type="EMBL" id="JPOS01000079">
    <property type="protein sequence ID" value="KGE86413.1"/>
    <property type="molecule type" value="Genomic_DNA"/>
</dbReference>
<keyword evidence="1" id="KW-0472">Membrane</keyword>
<evidence type="ECO:0000313" key="3">
    <source>
        <dbReference type="Proteomes" id="UP000029736"/>
    </source>
</evidence>
<sequence length="184" mass="20398">MIVRIIIILLCLVFFINGCNSLISQFFGTHKLRSFDMAEVAEKGIGDADYVEITNARFEPDFVYQEAEQPGSPPIILYPVFAESSPVQTPALLAWTADFFDPCVEADTCIAAGTRTLRGVVRPLPDANLTGLDRLKEKGYSWESPVIVINENEAPVAWYWNALMMLGAGLVAIGMEAFYNRKKA</sequence>
<dbReference type="OrthoDB" id="1493851at2"/>
<evidence type="ECO:0008006" key="4">
    <source>
        <dbReference type="Google" id="ProtNLM"/>
    </source>
</evidence>
<gene>
    <name evidence="2" type="ORF">IX84_21750</name>
</gene>
<name>A0A098S3N5_9BACT</name>
<evidence type="ECO:0000313" key="2">
    <source>
        <dbReference type="EMBL" id="KGE86413.1"/>
    </source>
</evidence>
<proteinExistence type="predicted"/>
<accession>A0A098S3N5</accession>
<keyword evidence="1" id="KW-1133">Transmembrane helix</keyword>
<comment type="caution">
    <text evidence="2">The sequence shown here is derived from an EMBL/GenBank/DDBJ whole genome shotgun (WGS) entry which is preliminary data.</text>
</comment>
<dbReference type="AlphaFoldDB" id="A0A098S3N5"/>
<protein>
    <recommendedName>
        <fullName evidence="4">SURF1-like protein</fullName>
    </recommendedName>
</protein>
<organism evidence="2 3">
    <name type="scientific">Phaeodactylibacter xiamenensis</name>
    <dbReference type="NCBI Taxonomy" id="1524460"/>
    <lineage>
        <taxon>Bacteria</taxon>
        <taxon>Pseudomonadati</taxon>
        <taxon>Bacteroidota</taxon>
        <taxon>Saprospiria</taxon>
        <taxon>Saprospirales</taxon>
        <taxon>Haliscomenobacteraceae</taxon>
        <taxon>Phaeodactylibacter</taxon>
    </lineage>
</organism>
<dbReference type="STRING" id="1524460.IX84_21750"/>
<keyword evidence="1" id="KW-0812">Transmembrane</keyword>
<dbReference type="Proteomes" id="UP000029736">
    <property type="component" value="Unassembled WGS sequence"/>
</dbReference>
<evidence type="ECO:0000256" key="1">
    <source>
        <dbReference type="SAM" id="Phobius"/>
    </source>
</evidence>
<dbReference type="RefSeq" id="WP_044225237.1">
    <property type="nucleotide sequence ID" value="NZ_JBKAGJ010000010.1"/>
</dbReference>